<dbReference type="EMBL" id="RJVU01042611">
    <property type="protein sequence ID" value="ROL45053.1"/>
    <property type="molecule type" value="Genomic_DNA"/>
</dbReference>
<dbReference type="Proteomes" id="UP000281406">
    <property type="component" value="Unassembled WGS sequence"/>
</dbReference>
<keyword evidence="2" id="KW-0732">Signal</keyword>
<keyword evidence="4" id="KW-1185">Reference proteome</keyword>
<feature type="region of interest" description="Disordered" evidence="1">
    <location>
        <begin position="56"/>
        <end position="95"/>
    </location>
</feature>
<protein>
    <submittedName>
        <fullName evidence="3">Oxidation resistance protein 1</fullName>
    </submittedName>
</protein>
<organism evidence="3 4">
    <name type="scientific">Anabarilius grahami</name>
    <name type="common">Kanglang fish</name>
    <name type="synonym">Barilius grahami</name>
    <dbReference type="NCBI Taxonomy" id="495550"/>
    <lineage>
        <taxon>Eukaryota</taxon>
        <taxon>Metazoa</taxon>
        <taxon>Chordata</taxon>
        <taxon>Craniata</taxon>
        <taxon>Vertebrata</taxon>
        <taxon>Euteleostomi</taxon>
        <taxon>Actinopterygii</taxon>
        <taxon>Neopterygii</taxon>
        <taxon>Teleostei</taxon>
        <taxon>Ostariophysi</taxon>
        <taxon>Cypriniformes</taxon>
        <taxon>Xenocyprididae</taxon>
        <taxon>Xenocypridinae</taxon>
        <taxon>Xenocypridinae incertae sedis</taxon>
        <taxon>Anabarilius</taxon>
    </lineage>
</organism>
<dbReference type="AlphaFoldDB" id="A0A3N0YFV3"/>
<evidence type="ECO:0000313" key="4">
    <source>
        <dbReference type="Proteomes" id="UP000281406"/>
    </source>
</evidence>
<dbReference type="OrthoDB" id="8952062at2759"/>
<comment type="caution">
    <text evidence="3">The sequence shown here is derived from an EMBL/GenBank/DDBJ whole genome shotgun (WGS) entry which is preliminary data.</text>
</comment>
<gene>
    <name evidence="3" type="ORF">DPX16_2268</name>
</gene>
<reference evidence="3 4" key="1">
    <citation type="submission" date="2018-10" db="EMBL/GenBank/DDBJ databases">
        <title>Genome assembly for a Yunnan-Guizhou Plateau 3E fish, Anabarilius grahami (Regan), and its evolutionary and genetic applications.</title>
        <authorList>
            <person name="Jiang W."/>
        </authorList>
    </citation>
    <scope>NUCLEOTIDE SEQUENCE [LARGE SCALE GENOMIC DNA]</scope>
    <source>
        <strain evidence="3">AG-KIZ</strain>
        <tissue evidence="3">Muscle</tissue>
    </source>
</reference>
<feature type="signal peptide" evidence="2">
    <location>
        <begin position="1"/>
        <end position="23"/>
    </location>
</feature>
<accession>A0A3N0YFV3</accession>
<name>A0A3N0YFV3_ANAGA</name>
<feature type="chain" id="PRO_5018160772" evidence="2">
    <location>
        <begin position="24"/>
        <end position="114"/>
    </location>
</feature>
<evidence type="ECO:0000313" key="3">
    <source>
        <dbReference type="EMBL" id="ROL45053.1"/>
    </source>
</evidence>
<proteinExistence type="predicted"/>
<sequence>MLSIVLAFCVLSSLLRLKKKSQSVDIPDEGYAGSFVKDLLASPIIQNMTRTAISEEKEINTSNIQKARSPRRGELKRGYTLGQGRRQPEASVQSPVTDDAVLLLVLQQSGVSPN</sequence>
<evidence type="ECO:0000256" key="1">
    <source>
        <dbReference type="SAM" id="MobiDB-lite"/>
    </source>
</evidence>
<evidence type="ECO:0000256" key="2">
    <source>
        <dbReference type="SAM" id="SignalP"/>
    </source>
</evidence>